<dbReference type="SUPFAM" id="SSF56112">
    <property type="entry name" value="Protein kinase-like (PK-like)"/>
    <property type="match status" value="1"/>
</dbReference>
<organism evidence="3 4">
    <name type="scientific">Rubripirellula lacrimiformis</name>
    <dbReference type="NCBI Taxonomy" id="1930273"/>
    <lineage>
        <taxon>Bacteria</taxon>
        <taxon>Pseudomonadati</taxon>
        <taxon>Planctomycetota</taxon>
        <taxon>Planctomycetia</taxon>
        <taxon>Pirellulales</taxon>
        <taxon>Pirellulaceae</taxon>
        <taxon>Rubripirellula</taxon>
    </lineage>
</organism>
<dbReference type="Gene3D" id="3.30.200.20">
    <property type="entry name" value="Phosphorylase Kinase, domain 1"/>
    <property type="match status" value="1"/>
</dbReference>
<dbReference type="AlphaFoldDB" id="A0A517NLD1"/>
<dbReference type="PANTHER" id="PTHR12149">
    <property type="entry name" value="FRUCTOSAMINE 3 KINASE-RELATED PROTEIN"/>
    <property type="match status" value="1"/>
</dbReference>
<proteinExistence type="inferred from homology"/>
<dbReference type="RefSeq" id="WP_145176617.1">
    <property type="nucleotide sequence ID" value="NZ_CP036525.1"/>
</dbReference>
<dbReference type="Gene3D" id="3.90.1200.10">
    <property type="match status" value="1"/>
</dbReference>
<evidence type="ECO:0000256" key="2">
    <source>
        <dbReference type="PIRNR" id="PIRNR006221"/>
    </source>
</evidence>
<dbReference type="EMBL" id="CP036525">
    <property type="protein sequence ID" value="QDT07944.1"/>
    <property type="molecule type" value="Genomic_DNA"/>
</dbReference>
<name>A0A517NLD1_9BACT</name>
<dbReference type="InterPro" id="IPR011009">
    <property type="entry name" value="Kinase-like_dom_sf"/>
</dbReference>
<protein>
    <submittedName>
        <fullName evidence="3">Fructosamine kinase</fullName>
    </submittedName>
</protein>
<dbReference type="PANTHER" id="PTHR12149:SF8">
    <property type="entry name" value="PROTEIN-RIBULOSAMINE 3-KINASE"/>
    <property type="match status" value="1"/>
</dbReference>
<evidence type="ECO:0000256" key="1">
    <source>
        <dbReference type="ARBA" id="ARBA00009460"/>
    </source>
</evidence>
<keyword evidence="2" id="KW-0808">Transferase</keyword>
<dbReference type="GO" id="GO:0016301">
    <property type="term" value="F:kinase activity"/>
    <property type="evidence" value="ECO:0007669"/>
    <property type="project" value="UniProtKB-UniRule"/>
</dbReference>
<dbReference type="Pfam" id="PF03881">
    <property type="entry name" value="Fructosamin_kin"/>
    <property type="match status" value="1"/>
</dbReference>
<evidence type="ECO:0000313" key="3">
    <source>
        <dbReference type="EMBL" id="QDT07944.1"/>
    </source>
</evidence>
<reference evidence="3 4" key="1">
    <citation type="submission" date="2019-02" db="EMBL/GenBank/DDBJ databases">
        <title>Deep-cultivation of Planctomycetes and their phenomic and genomic characterization uncovers novel biology.</title>
        <authorList>
            <person name="Wiegand S."/>
            <person name="Jogler M."/>
            <person name="Boedeker C."/>
            <person name="Pinto D."/>
            <person name="Vollmers J."/>
            <person name="Rivas-Marin E."/>
            <person name="Kohn T."/>
            <person name="Peeters S.H."/>
            <person name="Heuer A."/>
            <person name="Rast P."/>
            <person name="Oberbeckmann S."/>
            <person name="Bunk B."/>
            <person name="Jeske O."/>
            <person name="Meyerdierks A."/>
            <person name="Storesund J.E."/>
            <person name="Kallscheuer N."/>
            <person name="Luecker S."/>
            <person name="Lage O.M."/>
            <person name="Pohl T."/>
            <person name="Merkel B.J."/>
            <person name="Hornburger P."/>
            <person name="Mueller R.-W."/>
            <person name="Bruemmer F."/>
            <person name="Labrenz M."/>
            <person name="Spormann A.M."/>
            <person name="Op den Camp H."/>
            <person name="Overmann J."/>
            <person name="Amann R."/>
            <person name="Jetten M.S.M."/>
            <person name="Mascher T."/>
            <person name="Medema M.H."/>
            <person name="Devos D.P."/>
            <person name="Kaster A.-K."/>
            <person name="Ovreas L."/>
            <person name="Rohde M."/>
            <person name="Galperin M.Y."/>
            <person name="Jogler C."/>
        </authorList>
    </citation>
    <scope>NUCLEOTIDE SEQUENCE [LARGE SCALE GENOMIC DNA]</scope>
    <source>
        <strain evidence="3 4">K22_7</strain>
    </source>
</reference>
<evidence type="ECO:0000313" key="4">
    <source>
        <dbReference type="Proteomes" id="UP000318538"/>
    </source>
</evidence>
<keyword evidence="4" id="KW-1185">Reference proteome</keyword>
<keyword evidence="2 3" id="KW-0418">Kinase</keyword>
<comment type="similarity">
    <text evidence="1 2">Belongs to the fructosamine kinase family.</text>
</comment>
<dbReference type="Proteomes" id="UP000318538">
    <property type="component" value="Chromosome"/>
</dbReference>
<gene>
    <name evidence="3" type="ORF">K227x_63730</name>
</gene>
<dbReference type="PIRSF" id="PIRSF006221">
    <property type="entry name" value="Ketosamine-3-kinase"/>
    <property type="match status" value="1"/>
</dbReference>
<sequence length="335" mass="36442">MTTPKVGRPFQAVTSNRNTDGLERPSYLTNAYAPLLKGIMMDSVADAVLGLVPGTASVVNVAAVGGGCISDAYRVDVRCDDGSTQCLFVKGNDESFADNFACERAGLTLLHDAASLVIPRPIADGIVNGRAWLVIEWVESGPRPRSFFADLGRGLAELHRSTLGTEIGLDHDNYLGAARQINGPSTTWPSFVAQHRIGFQLRWAVDQGLADSTLRRDVGRIIDAMDDLLAGRQDPTSLLHGDLWSGNILCDQRGRPVIVDPAVYRGCREAELGMLKLFGACPADFYEAYDQAFPLSAGWQRRTSVYVLYHLLNHLNLFGVGYLDQCRSQAADLLS</sequence>
<dbReference type="OrthoDB" id="5291879at2"/>
<dbReference type="KEGG" id="rlc:K227x_63730"/>
<accession>A0A517NLD1</accession>
<dbReference type="InterPro" id="IPR016477">
    <property type="entry name" value="Fructo-/Ketosamine-3-kinase"/>
</dbReference>